<evidence type="ECO:0000256" key="5">
    <source>
        <dbReference type="ARBA" id="ARBA00022989"/>
    </source>
</evidence>
<dbReference type="PROSITE" id="PS50893">
    <property type="entry name" value="ABC_TRANSPORTER_2"/>
    <property type="match status" value="1"/>
</dbReference>
<proteinExistence type="predicted"/>
<evidence type="ECO:0000313" key="12">
    <source>
        <dbReference type="Proteomes" id="UP000186785"/>
    </source>
</evidence>
<dbReference type="SMART" id="SM00382">
    <property type="entry name" value="AAA"/>
    <property type="match status" value="1"/>
</dbReference>
<comment type="subcellular location">
    <subcellularLocation>
        <location evidence="1">Cell membrane</location>
        <topology evidence="1">Multi-pass membrane protein</topology>
    </subcellularLocation>
</comment>
<dbReference type="PANTHER" id="PTHR24221:SF654">
    <property type="entry name" value="ATP-BINDING CASSETTE SUB-FAMILY B MEMBER 6"/>
    <property type="match status" value="1"/>
</dbReference>
<dbReference type="AlphaFoldDB" id="A0A1Q5PQE9"/>
<evidence type="ECO:0000256" key="1">
    <source>
        <dbReference type="ARBA" id="ARBA00004651"/>
    </source>
</evidence>
<keyword evidence="12" id="KW-1185">Reference proteome</keyword>
<dbReference type="PROSITE" id="PS50929">
    <property type="entry name" value="ABC_TM1F"/>
    <property type="match status" value="1"/>
</dbReference>
<dbReference type="InterPro" id="IPR011527">
    <property type="entry name" value="ABC1_TM_dom"/>
</dbReference>
<keyword evidence="6 8" id="KW-0472">Membrane</keyword>
<gene>
    <name evidence="11" type="ORF">BSR29_01755</name>
</gene>
<dbReference type="PROSITE" id="PS00211">
    <property type="entry name" value="ABC_TRANSPORTER_1"/>
    <property type="match status" value="1"/>
</dbReference>
<dbReference type="OrthoDB" id="9806127at2"/>
<feature type="domain" description="ABC transporter" evidence="9">
    <location>
        <begin position="367"/>
        <end position="592"/>
    </location>
</feature>
<dbReference type="GO" id="GO:0140359">
    <property type="term" value="F:ABC-type transporter activity"/>
    <property type="evidence" value="ECO:0007669"/>
    <property type="project" value="InterPro"/>
</dbReference>
<keyword evidence="5 8" id="KW-1133">Transmembrane helix</keyword>
<accession>A0A1Q5PQE9</accession>
<dbReference type="PANTHER" id="PTHR24221">
    <property type="entry name" value="ATP-BINDING CASSETTE SUB-FAMILY B"/>
    <property type="match status" value="1"/>
</dbReference>
<dbReference type="InterPro" id="IPR003593">
    <property type="entry name" value="AAA+_ATPase"/>
</dbReference>
<dbReference type="InterPro" id="IPR017871">
    <property type="entry name" value="ABC_transporter-like_CS"/>
</dbReference>
<dbReference type="Gene3D" id="3.40.50.300">
    <property type="entry name" value="P-loop containing nucleotide triphosphate hydrolases"/>
    <property type="match status" value="1"/>
</dbReference>
<organism evidence="11 12">
    <name type="scientific">Boudabousia liubingyangii</name>
    <dbReference type="NCBI Taxonomy" id="1921764"/>
    <lineage>
        <taxon>Bacteria</taxon>
        <taxon>Bacillati</taxon>
        <taxon>Actinomycetota</taxon>
        <taxon>Actinomycetes</taxon>
        <taxon>Actinomycetales</taxon>
        <taxon>Actinomycetaceae</taxon>
        <taxon>Boudabousia</taxon>
    </lineage>
</organism>
<keyword evidence="4" id="KW-0067">ATP-binding</keyword>
<name>A0A1Q5PQE9_9ACTO</name>
<feature type="region of interest" description="Disordered" evidence="7">
    <location>
        <begin position="325"/>
        <end position="362"/>
    </location>
</feature>
<dbReference type="Proteomes" id="UP000186785">
    <property type="component" value="Unassembled WGS sequence"/>
</dbReference>
<dbReference type="SUPFAM" id="SSF52540">
    <property type="entry name" value="P-loop containing nucleoside triphosphate hydrolases"/>
    <property type="match status" value="1"/>
</dbReference>
<sequence>MPAKKRKLPEGTPHVKTPEDRSDNLIAILLSGISVVSAVGALRGLGIALDYLANGAPTPGSLIGIIIFLTLFAGLTGGARLTTSYRSAIRAESRVRTRLLKASLSQPAQAQAEGEKRSGAIINMMTDGAERLMLYRQTFIPQVVGAVATPLLIIAVIALWDWLSALILLACIPLIPLLVRGFMKVMRKVSANSRKNRNRLAAAYLDAIEGMDTLQLLVAARRVGKDLAHQGEENRRSIMRLLAGNQLVLFVIDISFSLFMVAATTLLALWRWETGAITPGMAAFMILVSILLLEPIDQVGAFFYVGMGGMAAQRAARSYLAEKEGLETASTSQGDEAATSPEPEKPAAPAESEKLATPAPELAGTDLATRNLTFAYPDKPDVFSDVKLAIEPGQRIALVGPSGQGKSTLLNLLAGELEAKKGQIFIDGQPATAQELRRHSAVVAQSTWLFAGTVAENLRLVAPEASEAELWSALEQAQVAAEIKRLPKGLETVVGERGYGLSGGQAQRISLARALLSGRQTLLLDEPTSAVDLDSEARISAALAQLGKERTLLMVTHRAGLLPDADEVWTMKSGHLARSTTSMTATDLEESK</sequence>
<evidence type="ECO:0008006" key="13">
    <source>
        <dbReference type="Google" id="ProtNLM"/>
    </source>
</evidence>
<evidence type="ECO:0000256" key="8">
    <source>
        <dbReference type="SAM" id="Phobius"/>
    </source>
</evidence>
<feature type="transmembrane region" description="Helical" evidence="8">
    <location>
        <begin position="139"/>
        <end position="160"/>
    </location>
</feature>
<dbReference type="InterPro" id="IPR027417">
    <property type="entry name" value="P-loop_NTPase"/>
</dbReference>
<feature type="transmembrane region" description="Helical" evidence="8">
    <location>
        <begin position="166"/>
        <end position="183"/>
    </location>
</feature>
<evidence type="ECO:0000259" key="10">
    <source>
        <dbReference type="PROSITE" id="PS50929"/>
    </source>
</evidence>
<dbReference type="RefSeq" id="WP_073708590.1">
    <property type="nucleotide sequence ID" value="NZ_MQSV01000001.1"/>
</dbReference>
<reference evidence="11 12" key="1">
    <citation type="submission" date="2016-11" db="EMBL/GenBank/DDBJ databases">
        <title>Actinomyces gypaetusis sp. nov. isolated from the vulture Gypaetus barbatus in Qinghai Tibet Plateau China.</title>
        <authorList>
            <person name="Meng X."/>
        </authorList>
    </citation>
    <scope>NUCLEOTIDE SEQUENCE [LARGE SCALE GENOMIC DNA]</scope>
    <source>
        <strain evidence="11 12">VUL4_2</strain>
    </source>
</reference>
<dbReference type="STRING" id="1921764.BSR28_00695"/>
<feature type="transmembrane region" description="Helical" evidence="8">
    <location>
        <begin position="61"/>
        <end position="81"/>
    </location>
</feature>
<dbReference type="Gene3D" id="1.20.1560.10">
    <property type="entry name" value="ABC transporter type 1, transmembrane domain"/>
    <property type="match status" value="1"/>
</dbReference>
<dbReference type="SUPFAM" id="SSF90123">
    <property type="entry name" value="ABC transporter transmembrane region"/>
    <property type="match status" value="1"/>
</dbReference>
<feature type="transmembrane region" description="Helical" evidence="8">
    <location>
        <begin position="247"/>
        <end position="270"/>
    </location>
</feature>
<dbReference type="GO" id="GO:0016887">
    <property type="term" value="F:ATP hydrolysis activity"/>
    <property type="evidence" value="ECO:0007669"/>
    <property type="project" value="InterPro"/>
</dbReference>
<evidence type="ECO:0000256" key="4">
    <source>
        <dbReference type="ARBA" id="ARBA00022840"/>
    </source>
</evidence>
<evidence type="ECO:0000256" key="3">
    <source>
        <dbReference type="ARBA" id="ARBA00022741"/>
    </source>
</evidence>
<feature type="domain" description="ABC transmembrane type-1" evidence="10">
    <location>
        <begin position="25"/>
        <end position="308"/>
    </location>
</feature>
<evidence type="ECO:0000313" key="11">
    <source>
        <dbReference type="EMBL" id="OKL49699.1"/>
    </source>
</evidence>
<keyword evidence="3" id="KW-0547">Nucleotide-binding</keyword>
<protein>
    <recommendedName>
        <fullName evidence="13">ABC transporter ATP-binding protein</fullName>
    </recommendedName>
</protein>
<evidence type="ECO:0000256" key="2">
    <source>
        <dbReference type="ARBA" id="ARBA00022692"/>
    </source>
</evidence>
<keyword evidence="2 8" id="KW-0812">Transmembrane</keyword>
<feature type="transmembrane region" description="Helical" evidence="8">
    <location>
        <begin position="25"/>
        <end position="49"/>
    </location>
</feature>
<evidence type="ECO:0000256" key="6">
    <source>
        <dbReference type="ARBA" id="ARBA00023136"/>
    </source>
</evidence>
<comment type="caution">
    <text evidence="11">The sequence shown here is derived from an EMBL/GenBank/DDBJ whole genome shotgun (WGS) entry which is preliminary data.</text>
</comment>
<evidence type="ECO:0000256" key="7">
    <source>
        <dbReference type="SAM" id="MobiDB-lite"/>
    </source>
</evidence>
<dbReference type="InterPro" id="IPR003439">
    <property type="entry name" value="ABC_transporter-like_ATP-bd"/>
</dbReference>
<dbReference type="Pfam" id="PF00664">
    <property type="entry name" value="ABC_membrane"/>
    <property type="match status" value="1"/>
</dbReference>
<dbReference type="InterPro" id="IPR036640">
    <property type="entry name" value="ABC1_TM_sf"/>
</dbReference>
<dbReference type="GO" id="GO:0005886">
    <property type="term" value="C:plasma membrane"/>
    <property type="evidence" value="ECO:0007669"/>
    <property type="project" value="UniProtKB-SubCell"/>
</dbReference>
<dbReference type="Pfam" id="PF00005">
    <property type="entry name" value="ABC_tran"/>
    <property type="match status" value="1"/>
</dbReference>
<dbReference type="EMBL" id="MQSV01000001">
    <property type="protein sequence ID" value="OKL49699.1"/>
    <property type="molecule type" value="Genomic_DNA"/>
</dbReference>
<evidence type="ECO:0000259" key="9">
    <source>
        <dbReference type="PROSITE" id="PS50893"/>
    </source>
</evidence>
<dbReference type="InterPro" id="IPR039421">
    <property type="entry name" value="Type_1_exporter"/>
</dbReference>
<dbReference type="GO" id="GO:0005524">
    <property type="term" value="F:ATP binding"/>
    <property type="evidence" value="ECO:0007669"/>
    <property type="project" value="UniProtKB-KW"/>
</dbReference>